<evidence type="ECO:0000313" key="2">
    <source>
        <dbReference type="EnsemblMetazoa" id="XP_012056635.1"/>
    </source>
</evidence>
<dbReference type="EnsemblMetazoa" id="XM_012201245.1">
    <property type="protein sequence ID" value="XP_012056635.1"/>
    <property type="gene ID" value="LOC105619726"/>
</dbReference>
<reference evidence="3" key="1">
    <citation type="journal article" date="2011" name="PLoS Genet.">
        <title>The genome sequence of the leaf-cutter ant Atta cephalotes reveals insights into its obligate symbiotic lifestyle.</title>
        <authorList>
            <person name="Suen G."/>
            <person name="Teiling C."/>
            <person name="Li L."/>
            <person name="Holt C."/>
            <person name="Abouheif E."/>
            <person name="Bornberg-Bauer E."/>
            <person name="Bouffard P."/>
            <person name="Caldera E.J."/>
            <person name="Cash E."/>
            <person name="Cavanaugh A."/>
            <person name="Denas O."/>
            <person name="Elhaik E."/>
            <person name="Fave M.J."/>
            <person name="Gadau J."/>
            <person name="Gibson J.D."/>
            <person name="Graur D."/>
            <person name="Grubbs K.J."/>
            <person name="Hagen D.E."/>
            <person name="Harkins T.T."/>
            <person name="Helmkampf M."/>
            <person name="Hu H."/>
            <person name="Johnson B.R."/>
            <person name="Kim J."/>
            <person name="Marsh S.E."/>
            <person name="Moeller J.A."/>
            <person name="Munoz-Torres M.C."/>
            <person name="Murphy M.C."/>
            <person name="Naughton M.C."/>
            <person name="Nigam S."/>
            <person name="Overson R."/>
            <person name="Rajakumar R."/>
            <person name="Reese J.T."/>
            <person name="Scott J.J."/>
            <person name="Smith C.R."/>
            <person name="Tao S."/>
            <person name="Tsutsui N.D."/>
            <person name="Viljakainen L."/>
            <person name="Wissler L."/>
            <person name="Yandell M.D."/>
            <person name="Zimmer F."/>
            <person name="Taylor J."/>
            <person name="Slater S.C."/>
            <person name="Clifton S.W."/>
            <person name="Warren W.C."/>
            <person name="Elsik C.G."/>
            <person name="Smith C.D."/>
            <person name="Weinstock G.M."/>
            <person name="Gerardo N.M."/>
            <person name="Currie C.R."/>
        </authorList>
    </citation>
    <scope>NUCLEOTIDE SEQUENCE [LARGE SCALE GENOMIC DNA]</scope>
</reference>
<dbReference type="OrthoDB" id="7554221at2759"/>
<reference evidence="2" key="2">
    <citation type="submission" date="2016-04" db="UniProtKB">
        <authorList>
            <consortium name="EnsemblMetazoa"/>
        </authorList>
    </citation>
    <scope>IDENTIFICATION</scope>
</reference>
<protein>
    <submittedName>
        <fullName evidence="2">Uncharacterized protein</fullName>
    </submittedName>
</protein>
<sequence>MLIIIVGTGAVLITYFQYICGIFKIASYRIEHAINVEIHRQNIALKNNSLMTEGLICAIDIHRQAMKLSNNFLFIFEKTSFLLTACCVVCISLNLFQVSFQFRN</sequence>
<organism evidence="2 3">
    <name type="scientific">Atta cephalotes</name>
    <name type="common">Leafcutter ant</name>
    <dbReference type="NCBI Taxonomy" id="12957"/>
    <lineage>
        <taxon>Eukaryota</taxon>
        <taxon>Metazoa</taxon>
        <taxon>Ecdysozoa</taxon>
        <taxon>Arthropoda</taxon>
        <taxon>Hexapoda</taxon>
        <taxon>Insecta</taxon>
        <taxon>Pterygota</taxon>
        <taxon>Neoptera</taxon>
        <taxon>Endopterygota</taxon>
        <taxon>Hymenoptera</taxon>
        <taxon>Apocrita</taxon>
        <taxon>Aculeata</taxon>
        <taxon>Formicoidea</taxon>
        <taxon>Formicidae</taxon>
        <taxon>Myrmicinae</taxon>
        <taxon>Atta</taxon>
    </lineage>
</organism>
<dbReference type="Proteomes" id="UP000005205">
    <property type="component" value="Unassembled WGS sequence"/>
</dbReference>
<gene>
    <name evidence="2" type="primary">105619726</name>
</gene>
<dbReference type="KEGG" id="acep:105619726"/>
<evidence type="ECO:0000313" key="3">
    <source>
        <dbReference type="Proteomes" id="UP000005205"/>
    </source>
</evidence>
<evidence type="ECO:0000256" key="1">
    <source>
        <dbReference type="SAM" id="Phobius"/>
    </source>
</evidence>
<name>A0A158NGH7_ATTCE</name>
<keyword evidence="1" id="KW-0812">Transmembrane</keyword>
<proteinExistence type="predicted"/>
<keyword evidence="3" id="KW-1185">Reference proteome</keyword>
<keyword evidence="1" id="KW-0472">Membrane</keyword>
<dbReference type="EMBL" id="ADTU01014978">
    <property type="status" value="NOT_ANNOTATED_CDS"/>
    <property type="molecule type" value="Genomic_DNA"/>
</dbReference>
<feature type="transmembrane region" description="Helical" evidence="1">
    <location>
        <begin position="72"/>
        <end position="96"/>
    </location>
</feature>
<accession>A0A158NGH7</accession>
<dbReference type="AlphaFoldDB" id="A0A158NGH7"/>
<keyword evidence="1" id="KW-1133">Transmembrane helix</keyword>
<dbReference type="InParanoid" id="A0A158NGH7"/>